<dbReference type="RefSeq" id="WP_348029128.1">
    <property type="nucleotide sequence ID" value="NZ_CP129113.1"/>
</dbReference>
<dbReference type="EMBL" id="CP129113">
    <property type="protein sequence ID" value="WLV25340.1"/>
    <property type="molecule type" value="Genomic_DNA"/>
</dbReference>
<gene>
    <name evidence="1" type="ORF">QR721_03675</name>
</gene>
<evidence type="ECO:0000313" key="1">
    <source>
        <dbReference type="EMBL" id="WLV25340.1"/>
    </source>
</evidence>
<evidence type="ECO:0000313" key="2">
    <source>
        <dbReference type="Proteomes" id="UP001180087"/>
    </source>
</evidence>
<organism evidence="1 2">
    <name type="scientific">Aciduricibacillus chroicocephali</name>
    <dbReference type="NCBI Taxonomy" id="3054939"/>
    <lineage>
        <taxon>Bacteria</taxon>
        <taxon>Bacillati</taxon>
        <taxon>Bacillota</taxon>
        <taxon>Bacilli</taxon>
        <taxon>Bacillales</taxon>
        <taxon>Bacillaceae</taxon>
        <taxon>Aciduricibacillus</taxon>
    </lineage>
</organism>
<accession>A0ABY9KXG7</accession>
<keyword evidence="2" id="KW-1185">Reference proteome</keyword>
<reference evidence="1" key="1">
    <citation type="submission" date="2023-06" db="EMBL/GenBank/DDBJ databases">
        <title>A Treasure from Seagulls: Isolation and Description of Aciduricobacillus qingdaonensis gen. nov., sp. nov., a Rare Obligately Uric Acid-utilizing Member in the Family Bacillaceae.</title>
        <authorList>
            <person name="Liu W."/>
            <person name="Wang B."/>
        </authorList>
    </citation>
    <scope>NUCLEOTIDE SEQUENCE</scope>
    <source>
        <strain evidence="1">44XB</strain>
    </source>
</reference>
<proteinExistence type="predicted"/>
<sequence length="88" mass="10175">MYYNEPSGYGYQNVSHGHHGHHGLMHRVLMETEPVVRHGLMEAQHTSVMHAMREVAAMSYLMGMGYCYADARRMVESWECNETFPQGR</sequence>
<name>A0ABY9KXG7_9BACI</name>
<dbReference type="Proteomes" id="UP001180087">
    <property type="component" value="Chromosome"/>
</dbReference>
<protein>
    <submittedName>
        <fullName evidence="1">Uncharacterized protein</fullName>
    </submittedName>
</protein>